<evidence type="ECO:0000313" key="2">
    <source>
        <dbReference type="Proteomes" id="UP001292094"/>
    </source>
</evidence>
<evidence type="ECO:0000313" key="1">
    <source>
        <dbReference type="EMBL" id="KAK4307482.1"/>
    </source>
</evidence>
<dbReference type="Proteomes" id="UP001292094">
    <property type="component" value="Unassembled WGS sequence"/>
</dbReference>
<dbReference type="AlphaFoldDB" id="A0AAE1PHR9"/>
<gene>
    <name evidence="1" type="ORF">Pmani_020757</name>
</gene>
<keyword evidence="2" id="KW-1185">Reference proteome</keyword>
<organism evidence="1 2">
    <name type="scientific">Petrolisthes manimaculis</name>
    <dbReference type="NCBI Taxonomy" id="1843537"/>
    <lineage>
        <taxon>Eukaryota</taxon>
        <taxon>Metazoa</taxon>
        <taxon>Ecdysozoa</taxon>
        <taxon>Arthropoda</taxon>
        <taxon>Crustacea</taxon>
        <taxon>Multicrustacea</taxon>
        <taxon>Malacostraca</taxon>
        <taxon>Eumalacostraca</taxon>
        <taxon>Eucarida</taxon>
        <taxon>Decapoda</taxon>
        <taxon>Pleocyemata</taxon>
        <taxon>Anomura</taxon>
        <taxon>Galatheoidea</taxon>
        <taxon>Porcellanidae</taxon>
        <taxon>Petrolisthes</taxon>
    </lineage>
</organism>
<dbReference type="EMBL" id="JAWZYT010001997">
    <property type="protein sequence ID" value="KAK4307482.1"/>
    <property type="molecule type" value="Genomic_DNA"/>
</dbReference>
<reference evidence="1" key="1">
    <citation type="submission" date="2023-11" db="EMBL/GenBank/DDBJ databases">
        <title>Genome assemblies of two species of porcelain crab, Petrolisthes cinctipes and Petrolisthes manimaculis (Anomura: Porcellanidae).</title>
        <authorList>
            <person name="Angst P."/>
        </authorList>
    </citation>
    <scope>NUCLEOTIDE SEQUENCE</scope>
    <source>
        <strain evidence="1">PB745_02</strain>
        <tissue evidence="1">Gill</tissue>
    </source>
</reference>
<name>A0AAE1PHR9_9EUCA</name>
<comment type="caution">
    <text evidence="1">The sequence shown here is derived from an EMBL/GenBank/DDBJ whole genome shotgun (WGS) entry which is preliminary data.</text>
</comment>
<protein>
    <submittedName>
        <fullName evidence="1">Uncharacterized protein</fullName>
    </submittedName>
</protein>
<accession>A0AAE1PHR9</accession>
<sequence length="92" mass="10795">MSTELTKHCIYSLSVRGLGRARQVDHVRSRELHAAVELNYGHRLAHAQDLKICISSDTCASDWWQQQLRGEMQESIELEMKDERHFEKQWVS</sequence>
<proteinExistence type="predicted"/>